<sequence length="139" mass="16105">MEKTELVFTKLAQSPSKYSELKTSMHIKQQLEQIRADQNFPPDLSIPQWMQRIQSEDLPFQNTLVNRPTIVQGSPSDEVRLVIGIKTAVLKYFAQRQAIRETWANTTGIPTHVNVSFLDVRQSWTAFQTTLNASRFWRL</sequence>
<protein>
    <recommendedName>
        <fullName evidence="3">Hexosyltransferase</fullName>
    </recommendedName>
</protein>
<organism evidence="1 2">
    <name type="scientific">Phytophthora nicotianae P1976</name>
    <dbReference type="NCBI Taxonomy" id="1317066"/>
    <lineage>
        <taxon>Eukaryota</taxon>
        <taxon>Sar</taxon>
        <taxon>Stramenopiles</taxon>
        <taxon>Oomycota</taxon>
        <taxon>Peronosporomycetes</taxon>
        <taxon>Peronosporales</taxon>
        <taxon>Peronosporaceae</taxon>
        <taxon>Phytophthora</taxon>
    </lineage>
</organism>
<evidence type="ECO:0000313" key="1">
    <source>
        <dbReference type="EMBL" id="ETO69447.1"/>
    </source>
</evidence>
<name>A0A080ZS36_PHYNI</name>
<reference evidence="1 2" key="1">
    <citation type="submission" date="2013-11" db="EMBL/GenBank/DDBJ databases">
        <title>The Genome Sequence of Phytophthora parasitica P1976.</title>
        <authorList>
            <consortium name="The Broad Institute Genomics Platform"/>
            <person name="Russ C."/>
            <person name="Tyler B."/>
            <person name="Panabieres F."/>
            <person name="Shan W."/>
            <person name="Tripathy S."/>
            <person name="Grunwald N."/>
            <person name="Machado M."/>
            <person name="Johnson C.S."/>
            <person name="Walker B."/>
            <person name="Young S."/>
            <person name="Zeng Q."/>
            <person name="Gargeya S."/>
            <person name="Fitzgerald M."/>
            <person name="Haas B."/>
            <person name="Abouelleil A."/>
            <person name="Allen A.W."/>
            <person name="Alvarado L."/>
            <person name="Arachchi H.M."/>
            <person name="Berlin A.M."/>
            <person name="Chapman S.B."/>
            <person name="Gainer-Dewar J."/>
            <person name="Goldberg J."/>
            <person name="Griggs A."/>
            <person name="Gujja S."/>
            <person name="Hansen M."/>
            <person name="Howarth C."/>
            <person name="Imamovic A."/>
            <person name="Ireland A."/>
            <person name="Larimer J."/>
            <person name="McCowan C."/>
            <person name="Murphy C."/>
            <person name="Pearson M."/>
            <person name="Poon T.W."/>
            <person name="Priest M."/>
            <person name="Roberts A."/>
            <person name="Saif S."/>
            <person name="Shea T."/>
            <person name="Sisk P."/>
            <person name="Sykes S."/>
            <person name="Wortman J."/>
            <person name="Nusbaum C."/>
            <person name="Birren B."/>
        </authorList>
    </citation>
    <scope>NUCLEOTIDE SEQUENCE [LARGE SCALE GENOMIC DNA]</scope>
    <source>
        <strain evidence="1 2">P1976</strain>
    </source>
</reference>
<dbReference type="EMBL" id="ANJA01002548">
    <property type="protein sequence ID" value="ETO69447.1"/>
    <property type="molecule type" value="Genomic_DNA"/>
</dbReference>
<gene>
    <name evidence="1" type="ORF">F444_13959</name>
</gene>
<proteinExistence type="predicted"/>
<evidence type="ECO:0008006" key="3">
    <source>
        <dbReference type="Google" id="ProtNLM"/>
    </source>
</evidence>
<accession>A0A080ZS36</accession>
<dbReference type="Proteomes" id="UP000028582">
    <property type="component" value="Unassembled WGS sequence"/>
</dbReference>
<comment type="caution">
    <text evidence="1">The sequence shown here is derived from an EMBL/GenBank/DDBJ whole genome shotgun (WGS) entry which is preliminary data.</text>
</comment>
<dbReference type="AlphaFoldDB" id="A0A080ZS36"/>
<evidence type="ECO:0000313" key="2">
    <source>
        <dbReference type="Proteomes" id="UP000028582"/>
    </source>
</evidence>